<dbReference type="PANTHER" id="PTHR30363">
    <property type="entry name" value="HTH-TYPE TRANSCRIPTIONAL REGULATOR SRLR-RELATED"/>
    <property type="match status" value="1"/>
</dbReference>
<evidence type="ECO:0000313" key="4">
    <source>
        <dbReference type="Proteomes" id="UP000317365"/>
    </source>
</evidence>
<proteinExistence type="predicted"/>
<dbReference type="Pfam" id="PF00455">
    <property type="entry name" value="DeoRC"/>
    <property type="match status" value="1"/>
</dbReference>
<dbReference type="SUPFAM" id="SSF100950">
    <property type="entry name" value="NagB/RpiA/CoA transferase-like"/>
    <property type="match status" value="1"/>
</dbReference>
<organism evidence="3 4">
    <name type="scientific">Rhodoferax aquaticus</name>
    <dbReference type="NCBI Taxonomy" id="2527691"/>
    <lineage>
        <taxon>Bacteria</taxon>
        <taxon>Pseudomonadati</taxon>
        <taxon>Pseudomonadota</taxon>
        <taxon>Betaproteobacteria</taxon>
        <taxon>Burkholderiales</taxon>
        <taxon>Comamonadaceae</taxon>
        <taxon>Rhodoferax</taxon>
    </lineage>
</organism>
<feature type="domain" description="HTH rpiR-type" evidence="2">
    <location>
        <begin position="37"/>
        <end position="113"/>
    </location>
</feature>
<dbReference type="AlphaFoldDB" id="A0A515ELZ2"/>
<keyword evidence="4" id="KW-1185">Reference proteome</keyword>
<dbReference type="Pfam" id="PF01418">
    <property type="entry name" value="HTH_6"/>
    <property type="match status" value="1"/>
</dbReference>
<dbReference type="Proteomes" id="UP000317365">
    <property type="component" value="Chromosome"/>
</dbReference>
<dbReference type="KEGG" id="rhg:EXZ61_05575"/>
<accession>A0A515ELZ2</accession>
<dbReference type="InterPro" id="IPR014036">
    <property type="entry name" value="DeoR-like_C"/>
</dbReference>
<name>A0A515ELZ2_9BURK</name>
<dbReference type="InterPro" id="IPR036388">
    <property type="entry name" value="WH-like_DNA-bd_sf"/>
</dbReference>
<dbReference type="InterPro" id="IPR050313">
    <property type="entry name" value="Carb_Metab_HTH_regulators"/>
</dbReference>
<dbReference type="Gene3D" id="3.40.50.1360">
    <property type="match status" value="1"/>
</dbReference>
<feature type="region of interest" description="Disordered" evidence="1">
    <location>
        <begin position="13"/>
        <end position="35"/>
    </location>
</feature>
<reference evidence="4" key="2">
    <citation type="journal article" date="2020" name="Int. J. Syst. Evol. Microbiol.">
        <title>Genomic insights into a novel species Rhodoferax aquaticus sp. nov., isolated from freshwater.</title>
        <authorList>
            <person name="Li T."/>
            <person name="Zhuo Y."/>
            <person name="Jin C.Z."/>
            <person name="Wu X."/>
            <person name="Ko S.R."/>
            <person name="Jin F.J."/>
            <person name="Ahn C.Y."/>
            <person name="Oh H.M."/>
            <person name="Lee H.G."/>
            <person name="Jin L."/>
        </authorList>
    </citation>
    <scope>NUCLEOTIDE SEQUENCE [LARGE SCALE GENOMIC DNA]</scope>
    <source>
        <strain evidence="4">Gr-4</strain>
    </source>
</reference>
<dbReference type="Gene3D" id="1.10.10.10">
    <property type="entry name" value="Winged helix-like DNA-binding domain superfamily/Winged helix DNA-binding domain"/>
    <property type="match status" value="1"/>
</dbReference>
<dbReference type="InterPro" id="IPR009057">
    <property type="entry name" value="Homeodomain-like_sf"/>
</dbReference>
<evidence type="ECO:0000256" key="1">
    <source>
        <dbReference type="SAM" id="MobiDB-lite"/>
    </source>
</evidence>
<protein>
    <submittedName>
        <fullName evidence="3">Transcriptional regulator</fullName>
    </submittedName>
</protein>
<evidence type="ECO:0000259" key="2">
    <source>
        <dbReference type="PROSITE" id="PS51071"/>
    </source>
</evidence>
<dbReference type="EMBL" id="CP036282">
    <property type="protein sequence ID" value="QDL53682.1"/>
    <property type="molecule type" value="Genomic_DNA"/>
</dbReference>
<dbReference type="PROSITE" id="PS51071">
    <property type="entry name" value="HTH_RPIR"/>
    <property type="match status" value="1"/>
</dbReference>
<sequence>MHRATIWPCMQPQRMASSASSNTVPTKTSMTSNRPSHSLIETITAELATTSTAFKRVSTYLLKAPGDFMHKSIQEISSAAQVSEPTVLRYSRHFGYKGIPEFRIALAMSLVDQANAQAASQQFVEPNVADKAVVNRDLKLAIGRAAVQLLEPDRAIILDSGSTTAIFARQLRSVAGRTILTTGLNVVEALWGAEQHTLMLPAGTLRFESKSLSGRMVETTLQNMRFDTGYFGADSIDPEAGLSTFNEAEAHQGAAMMGACTRVVVLADSSKFKSPALHRICALDRIHTIVTDTGLPLEIANALIARGTHVIRVDPAPATA</sequence>
<dbReference type="PANTHER" id="PTHR30363:SF44">
    <property type="entry name" value="AGA OPERON TRANSCRIPTIONAL REPRESSOR-RELATED"/>
    <property type="match status" value="1"/>
</dbReference>
<feature type="compositionally biased region" description="Polar residues" evidence="1">
    <location>
        <begin position="14"/>
        <end position="35"/>
    </location>
</feature>
<evidence type="ECO:0000313" key="3">
    <source>
        <dbReference type="EMBL" id="QDL53682.1"/>
    </source>
</evidence>
<reference evidence="4" key="1">
    <citation type="submission" date="2019-02" db="EMBL/GenBank/DDBJ databases">
        <title>Complete genome sequence of Rhodoferax sp. Gr-4.</title>
        <authorList>
            <person name="Jin L."/>
        </authorList>
    </citation>
    <scope>NUCLEOTIDE SEQUENCE [LARGE SCALE GENOMIC DNA]</scope>
    <source>
        <strain evidence="4">Gr-4</strain>
    </source>
</reference>
<dbReference type="InterPro" id="IPR000281">
    <property type="entry name" value="HTH_RpiR"/>
</dbReference>
<gene>
    <name evidence="3" type="ORF">EXZ61_05575</name>
</gene>
<dbReference type="GO" id="GO:0003700">
    <property type="term" value="F:DNA-binding transcription factor activity"/>
    <property type="evidence" value="ECO:0007669"/>
    <property type="project" value="InterPro"/>
</dbReference>
<dbReference type="SUPFAM" id="SSF46689">
    <property type="entry name" value="Homeodomain-like"/>
    <property type="match status" value="1"/>
</dbReference>
<dbReference type="InterPro" id="IPR037171">
    <property type="entry name" value="NagB/RpiA_transferase-like"/>
</dbReference>
<dbReference type="SMART" id="SM01134">
    <property type="entry name" value="DeoRC"/>
    <property type="match status" value="1"/>
</dbReference>